<gene>
    <name evidence="1" type="ORF">H3H32_30985</name>
</gene>
<dbReference type="EMBL" id="CP059732">
    <property type="protein sequence ID" value="QMW02300.1"/>
    <property type="molecule type" value="Genomic_DNA"/>
</dbReference>
<dbReference type="AlphaFoldDB" id="A0A7G5GTV8"/>
<evidence type="ECO:0000313" key="2">
    <source>
        <dbReference type="Proteomes" id="UP000515369"/>
    </source>
</evidence>
<name>A0A7G5GTV8_9BACT</name>
<dbReference type="KEGG" id="sfol:H3H32_30985"/>
<keyword evidence="2" id="KW-1185">Reference proteome</keyword>
<organism evidence="1 2">
    <name type="scientific">Spirosoma foliorum</name>
    <dbReference type="NCBI Taxonomy" id="2710596"/>
    <lineage>
        <taxon>Bacteria</taxon>
        <taxon>Pseudomonadati</taxon>
        <taxon>Bacteroidota</taxon>
        <taxon>Cytophagia</taxon>
        <taxon>Cytophagales</taxon>
        <taxon>Cytophagaceae</taxon>
        <taxon>Spirosoma</taxon>
    </lineage>
</organism>
<protein>
    <submittedName>
        <fullName evidence="1">Helix-turn-helix domain-containing protein</fullName>
    </submittedName>
</protein>
<dbReference type="Proteomes" id="UP000515369">
    <property type="component" value="Chromosome"/>
</dbReference>
<sequence>MEAITSFDQVPAALNYLINEVGILKKALAERDSSTSEPDKWFNLEEFCKYHPAKPAPTTVYGWVSRRAVPHKHDGKHLLFLKSEIDSWLKEKGRKTTAEIEALARQHPTRSRNQSSVTTA</sequence>
<accession>A0A7G5GTV8</accession>
<reference evidence="1 2" key="1">
    <citation type="submission" date="2020-07" db="EMBL/GenBank/DDBJ databases">
        <title>Spirosoma foliorum sp. nov., isolated from the leaves on the Nejang mountain Korea, Republic of.</title>
        <authorList>
            <person name="Ho H."/>
            <person name="Lee Y.-J."/>
            <person name="Nurcahyanto D.-A."/>
            <person name="Kim S.-G."/>
        </authorList>
    </citation>
    <scope>NUCLEOTIDE SEQUENCE [LARGE SCALE GENOMIC DNA]</scope>
    <source>
        <strain evidence="1 2">PL0136</strain>
    </source>
</reference>
<proteinExistence type="predicted"/>
<dbReference type="RefSeq" id="WP_182459609.1">
    <property type="nucleotide sequence ID" value="NZ_CP059732.1"/>
</dbReference>
<evidence type="ECO:0000313" key="1">
    <source>
        <dbReference type="EMBL" id="QMW02300.1"/>
    </source>
</evidence>